<feature type="chain" id="PRO_5045550945" description="Peptidase S8" evidence="8">
    <location>
        <begin position="33"/>
        <end position="691"/>
    </location>
</feature>
<evidence type="ECO:0000256" key="8">
    <source>
        <dbReference type="SAM" id="SignalP"/>
    </source>
</evidence>
<dbReference type="CDD" id="cd00257">
    <property type="entry name" value="beta-trefoil_FSCN-like"/>
    <property type="match status" value="2"/>
</dbReference>
<feature type="region of interest" description="Disordered" evidence="7">
    <location>
        <begin position="31"/>
        <end position="51"/>
    </location>
</feature>
<proteinExistence type="inferred from homology"/>
<dbReference type="EMBL" id="BOPC01000055">
    <property type="protein sequence ID" value="GIJ28811.1"/>
    <property type="molecule type" value="Genomic_DNA"/>
</dbReference>
<dbReference type="Proteomes" id="UP000653076">
    <property type="component" value="Unassembled WGS sequence"/>
</dbReference>
<feature type="domain" description="Peptidase S8/S53" evidence="9">
    <location>
        <begin position="160"/>
        <end position="406"/>
    </location>
</feature>
<feature type="active site" description="Charge relay system" evidence="5">
    <location>
        <position position="168"/>
    </location>
</feature>
<keyword evidence="2 5" id="KW-0645">Protease</keyword>
<accession>A0ABQ4JH49</accession>
<evidence type="ECO:0000259" key="9">
    <source>
        <dbReference type="Pfam" id="PF00082"/>
    </source>
</evidence>
<feature type="region of interest" description="Disordered" evidence="7">
    <location>
        <begin position="184"/>
        <end position="222"/>
    </location>
</feature>
<gene>
    <name evidence="11" type="ORF">Vqi01_39730</name>
</gene>
<dbReference type="InterPro" id="IPR036852">
    <property type="entry name" value="Peptidase_S8/S53_dom_sf"/>
</dbReference>
<evidence type="ECO:0008006" key="13">
    <source>
        <dbReference type="Google" id="ProtNLM"/>
    </source>
</evidence>
<feature type="domain" description="Inhibitor I9" evidence="10">
    <location>
        <begin position="57"/>
        <end position="125"/>
    </location>
</feature>
<evidence type="ECO:0000256" key="7">
    <source>
        <dbReference type="SAM" id="MobiDB-lite"/>
    </source>
</evidence>
<evidence type="ECO:0000256" key="4">
    <source>
        <dbReference type="ARBA" id="ARBA00022825"/>
    </source>
</evidence>
<evidence type="ECO:0000256" key="3">
    <source>
        <dbReference type="ARBA" id="ARBA00022801"/>
    </source>
</evidence>
<feature type="signal peptide" evidence="8">
    <location>
        <begin position="1"/>
        <end position="32"/>
    </location>
</feature>
<keyword evidence="3 5" id="KW-0378">Hydrolase</keyword>
<dbReference type="SUPFAM" id="SSF54897">
    <property type="entry name" value="Protease propeptides/inhibitors"/>
    <property type="match status" value="1"/>
</dbReference>
<dbReference type="InterPro" id="IPR015500">
    <property type="entry name" value="Peptidase_S8_subtilisin-rel"/>
</dbReference>
<dbReference type="PROSITE" id="PS00137">
    <property type="entry name" value="SUBTILASE_HIS"/>
    <property type="match status" value="1"/>
</dbReference>
<dbReference type="Gene3D" id="2.80.10.50">
    <property type="match status" value="2"/>
</dbReference>
<dbReference type="InterPro" id="IPR034193">
    <property type="entry name" value="PCSK9_ProteinaseK-like"/>
</dbReference>
<dbReference type="PROSITE" id="PS00138">
    <property type="entry name" value="SUBTILASE_SER"/>
    <property type="match status" value="1"/>
</dbReference>
<evidence type="ECO:0000256" key="1">
    <source>
        <dbReference type="ARBA" id="ARBA00011073"/>
    </source>
</evidence>
<keyword evidence="8" id="KW-0732">Signal</keyword>
<dbReference type="InterPro" id="IPR023828">
    <property type="entry name" value="Peptidase_S8_Ser-AS"/>
</dbReference>
<dbReference type="PROSITE" id="PS51318">
    <property type="entry name" value="TAT"/>
    <property type="match status" value="1"/>
</dbReference>
<dbReference type="Gene3D" id="3.40.50.200">
    <property type="entry name" value="Peptidase S8/S53 domain"/>
    <property type="match status" value="1"/>
</dbReference>
<evidence type="ECO:0000259" key="10">
    <source>
        <dbReference type="Pfam" id="PF05922"/>
    </source>
</evidence>
<feature type="active site" description="Charge relay system" evidence="5">
    <location>
        <position position="373"/>
    </location>
</feature>
<evidence type="ECO:0000313" key="12">
    <source>
        <dbReference type="Proteomes" id="UP000653076"/>
    </source>
</evidence>
<sequence>MKRRGVLRRTAVAGLALATASSILTVATGAAAAEPSPERSHPKVRGGESTSSVVPDRYIVVLKDQRASYSSVRATASALTRANGGTVGQVFGNALSGFSVAMNQRQAEKLAANPAVAYVEPVQRVFATGTQSKPPSWGLDRIDQASAKLNKSYKYPNTGSKVTAYILDTGINLKHQDFGGRASFGFDAFAPPPPPPSTPTPEPTEPGSVQTSANGDCNGHGTHVAGTVGGTKYGVAKGIKLVDVRVLGCDGGGDIEQVIAGIDWVTANAKKPAVANMSLGAGVSTALDAAVKRSINSGITYAISAGNEAASACGVSPARVPDAITVGATDRFDMRAIFSNYGKCVDVFAPGLGIVSAWHSSSNTASRVLSGTSMAAPHVAGAAALLLHSNPKWTPKQVRDRIVTTGIAGAVHDPKSSMDRLLTVGSVTQARSAYGFKAKSNGKFVTAASTKKALLNNGKSLGTAQRYDFVNAGSGLVALRSKSTGRYVVAPSKGKKPLIASHKKIVTAGKFKIINHTDGTISLKAKINGKYVTAPKSGKSSLKASAKSIGTSQKFTMEAPAPVVSIKSVASGKYVVAGSKPLIASSKSVTKSAKFEIVTRGYGLFGLKALANGKYVTTPNYGKKPLIANKKSVGYWELFGFYDYFDDGTVTVLGGDDKLVSAGKAGNKQLIANKSLSAKPGKGEKFLFSIA</sequence>
<dbReference type="InterPro" id="IPR022398">
    <property type="entry name" value="Peptidase_S8_His-AS"/>
</dbReference>
<dbReference type="PRINTS" id="PR00723">
    <property type="entry name" value="SUBTILISIN"/>
</dbReference>
<evidence type="ECO:0000256" key="2">
    <source>
        <dbReference type="ARBA" id="ARBA00022670"/>
    </source>
</evidence>
<dbReference type="InterPro" id="IPR010259">
    <property type="entry name" value="S8pro/Inhibitor_I9"/>
</dbReference>
<comment type="similarity">
    <text evidence="1 5 6">Belongs to the peptidase S8 family.</text>
</comment>
<dbReference type="PROSITE" id="PS00136">
    <property type="entry name" value="SUBTILASE_ASP"/>
    <property type="match status" value="1"/>
</dbReference>
<keyword evidence="4 5" id="KW-0720">Serine protease</keyword>
<dbReference type="PANTHER" id="PTHR43806:SF11">
    <property type="entry name" value="CEREVISIN-RELATED"/>
    <property type="match status" value="1"/>
</dbReference>
<dbReference type="InterPro" id="IPR023827">
    <property type="entry name" value="Peptidase_S8_Asp-AS"/>
</dbReference>
<name>A0ABQ4JH49_9ACTN</name>
<protein>
    <recommendedName>
        <fullName evidence="13">Peptidase S8</fullName>
    </recommendedName>
</protein>
<evidence type="ECO:0000256" key="5">
    <source>
        <dbReference type="PROSITE-ProRule" id="PRU01240"/>
    </source>
</evidence>
<reference evidence="11 12" key="1">
    <citation type="submission" date="2021-01" db="EMBL/GenBank/DDBJ databases">
        <title>Whole genome shotgun sequence of Verrucosispora qiuiae NBRC 106684.</title>
        <authorList>
            <person name="Komaki H."/>
            <person name="Tamura T."/>
        </authorList>
    </citation>
    <scope>NUCLEOTIDE SEQUENCE [LARGE SCALE GENOMIC DNA]</scope>
    <source>
        <strain evidence="11 12">NBRC 106684</strain>
    </source>
</reference>
<dbReference type="InterPro" id="IPR000209">
    <property type="entry name" value="Peptidase_S8/S53_dom"/>
</dbReference>
<keyword evidence="12" id="KW-1185">Reference proteome</keyword>
<dbReference type="InterPro" id="IPR008999">
    <property type="entry name" value="Actin-crosslinking"/>
</dbReference>
<dbReference type="PROSITE" id="PS51892">
    <property type="entry name" value="SUBTILASE"/>
    <property type="match status" value="1"/>
</dbReference>
<dbReference type="PANTHER" id="PTHR43806">
    <property type="entry name" value="PEPTIDASE S8"/>
    <property type="match status" value="1"/>
</dbReference>
<feature type="active site" description="Charge relay system" evidence="5">
    <location>
        <position position="220"/>
    </location>
</feature>
<dbReference type="InterPro" id="IPR006311">
    <property type="entry name" value="TAT_signal"/>
</dbReference>
<dbReference type="Pfam" id="PF05922">
    <property type="entry name" value="Inhibitor_I9"/>
    <property type="match status" value="1"/>
</dbReference>
<dbReference type="RefSeq" id="WP_204036318.1">
    <property type="nucleotide sequence ID" value="NZ_BOPC01000055.1"/>
</dbReference>
<comment type="caution">
    <text evidence="11">The sequence shown here is derived from an EMBL/GenBank/DDBJ whole genome shotgun (WGS) entry which is preliminary data.</text>
</comment>
<dbReference type="Gene3D" id="3.30.70.80">
    <property type="entry name" value="Peptidase S8 propeptide/proteinase inhibitor I9"/>
    <property type="match status" value="1"/>
</dbReference>
<dbReference type="Pfam" id="PF00082">
    <property type="entry name" value="Peptidase_S8"/>
    <property type="match status" value="1"/>
</dbReference>
<evidence type="ECO:0000313" key="11">
    <source>
        <dbReference type="EMBL" id="GIJ28811.1"/>
    </source>
</evidence>
<dbReference type="SUPFAM" id="SSF50405">
    <property type="entry name" value="Actin-crosslinking proteins"/>
    <property type="match status" value="2"/>
</dbReference>
<dbReference type="CDD" id="cd04077">
    <property type="entry name" value="Peptidases_S8_PCSK9_ProteinaseK_like"/>
    <property type="match status" value="1"/>
</dbReference>
<dbReference type="SUPFAM" id="SSF52743">
    <property type="entry name" value="Subtilisin-like"/>
    <property type="match status" value="1"/>
</dbReference>
<dbReference type="InterPro" id="IPR050131">
    <property type="entry name" value="Peptidase_S8_subtilisin-like"/>
</dbReference>
<organism evidence="11 12">
    <name type="scientific">Micromonospora qiuiae</name>
    <dbReference type="NCBI Taxonomy" id="502268"/>
    <lineage>
        <taxon>Bacteria</taxon>
        <taxon>Bacillati</taxon>
        <taxon>Actinomycetota</taxon>
        <taxon>Actinomycetes</taxon>
        <taxon>Micromonosporales</taxon>
        <taxon>Micromonosporaceae</taxon>
        <taxon>Micromonospora</taxon>
    </lineage>
</organism>
<evidence type="ECO:0000256" key="6">
    <source>
        <dbReference type="RuleBase" id="RU003355"/>
    </source>
</evidence>
<feature type="compositionally biased region" description="Pro residues" evidence="7">
    <location>
        <begin position="190"/>
        <end position="204"/>
    </location>
</feature>
<dbReference type="InterPro" id="IPR037045">
    <property type="entry name" value="S8pro/Inhibitor_I9_sf"/>
</dbReference>